<evidence type="ECO:0000313" key="2">
    <source>
        <dbReference type="Proteomes" id="UP001227268"/>
    </source>
</evidence>
<comment type="caution">
    <text evidence="1">The sequence shown here is derived from an EMBL/GenBank/DDBJ whole genome shotgun (WGS) entry which is preliminary data.</text>
</comment>
<protein>
    <submittedName>
        <fullName evidence="1">Uncharacterized protein</fullName>
    </submittedName>
</protein>
<reference evidence="1" key="1">
    <citation type="submission" date="2023-04" db="EMBL/GenBank/DDBJ databases">
        <title>Draft Genome sequencing of Naganishia species isolated from polar environments using Oxford Nanopore Technology.</title>
        <authorList>
            <person name="Leo P."/>
            <person name="Venkateswaran K."/>
        </authorList>
    </citation>
    <scope>NUCLEOTIDE SEQUENCE</scope>
    <source>
        <strain evidence="1">MNA-CCFEE 5423</strain>
    </source>
</reference>
<accession>A0ACC2VXK7</accession>
<sequence length="227" mass="25361">MFRSNRFLRQAMTLASPTPIIIRPIKDGEYIEAVRLYRAAIGPSPTMQCLISKVDPLEWKQFTARRFKLAADEESDSVLVAQRIDTAELVGVALTERYSKESRPTLPNCQFPEGYNQKEAEQIMIPEVQFQEECLAKYGAFWYIDDFAVAPDYQGQGIGRQMAEHIIAQAKQSGRNIALFAASGKLGFYAQFGFEVAGKPCVLGNGMIEGPTPMRLVFPDEIGRAVL</sequence>
<gene>
    <name evidence="1" type="ORF">QFC21_002251</name>
</gene>
<dbReference type="EMBL" id="JASBWT010000006">
    <property type="protein sequence ID" value="KAJ9103789.1"/>
    <property type="molecule type" value="Genomic_DNA"/>
</dbReference>
<name>A0ACC2VXK7_9TREE</name>
<dbReference type="Proteomes" id="UP001227268">
    <property type="component" value="Unassembled WGS sequence"/>
</dbReference>
<organism evidence="1 2">
    <name type="scientific">Naganishia friedmannii</name>
    <dbReference type="NCBI Taxonomy" id="89922"/>
    <lineage>
        <taxon>Eukaryota</taxon>
        <taxon>Fungi</taxon>
        <taxon>Dikarya</taxon>
        <taxon>Basidiomycota</taxon>
        <taxon>Agaricomycotina</taxon>
        <taxon>Tremellomycetes</taxon>
        <taxon>Filobasidiales</taxon>
        <taxon>Filobasidiaceae</taxon>
        <taxon>Naganishia</taxon>
    </lineage>
</organism>
<proteinExistence type="predicted"/>
<keyword evidence="2" id="KW-1185">Reference proteome</keyword>
<evidence type="ECO:0000313" key="1">
    <source>
        <dbReference type="EMBL" id="KAJ9103789.1"/>
    </source>
</evidence>